<dbReference type="Proteomes" id="UP000249016">
    <property type="component" value="Unassembled WGS sequence"/>
</dbReference>
<dbReference type="PANTHER" id="PTHR38567">
    <property type="entry name" value="DUF4291 DOMAIN-CONTAINING PROTEIN"/>
    <property type="match status" value="1"/>
</dbReference>
<proteinExistence type="predicted"/>
<dbReference type="EMBL" id="QLII01000001">
    <property type="protein sequence ID" value="RAI75690.1"/>
    <property type="molecule type" value="Genomic_DNA"/>
</dbReference>
<dbReference type="Pfam" id="PF14124">
    <property type="entry name" value="DUF4291"/>
    <property type="match status" value="1"/>
</dbReference>
<protein>
    <submittedName>
        <fullName evidence="1">DUF4291 domain-containing protein</fullName>
    </submittedName>
</protein>
<sequence length="214" mass="24626">MNLTTIPYVTYETGLPQSGQHILGQLRGENVIVYQAFNPQIVDYAIANQRFGGPAYSFSRMSWIKPNFLWMMYRAGWAKKENQQKILAIEISLKNFETLLEKAVYSSFQQAVYSTREKWEDSLANSEVRLQWDPDHSPTGSKLERRAIQLGLKGDTLKLFATDWIVSIEDITEFVIEQDHRFVEKGELDKLTVIKEQVIPISTPHLISKLQLSS</sequence>
<dbReference type="AlphaFoldDB" id="A0A327NJY3"/>
<keyword evidence="2" id="KW-1185">Reference proteome</keyword>
<comment type="caution">
    <text evidence="1">The sequence shown here is derived from an EMBL/GenBank/DDBJ whole genome shotgun (WGS) entry which is preliminary data.</text>
</comment>
<reference evidence="1 2" key="1">
    <citation type="submission" date="2018-06" db="EMBL/GenBank/DDBJ databases">
        <title>Spirosoma sp. HMF3257 Genome sequencing and assembly.</title>
        <authorList>
            <person name="Kang H."/>
            <person name="Cha I."/>
            <person name="Kim H."/>
            <person name="Kang J."/>
            <person name="Joh K."/>
        </authorList>
    </citation>
    <scope>NUCLEOTIDE SEQUENCE [LARGE SCALE GENOMIC DNA]</scope>
    <source>
        <strain evidence="1 2">HMF3257</strain>
    </source>
</reference>
<evidence type="ECO:0000313" key="1">
    <source>
        <dbReference type="EMBL" id="RAI75690.1"/>
    </source>
</evidence>
<evidence type="ECO:0000313" key="2">
    <source>
        <dbReference type="Proteomes" id="UP000249016"/>
    </source>
</evidence>
<organism evidence="1 2">
    <name type="scientific">Spirosoma telluris</name>
    <dbReference type="NCBI Taxonomy" id="2183553"/>
    <lineage>
        <taxon>Bacteria</taxon>
        <taxon>Pseudomonadati</taxon>
        <taxon>Bacteroidota</taxon>
        <taxon>Cytophagia</taxon>
        <taxon>Cytophagales</taxon>
        <taxon>Cytophagaceae</taxon>
        <taxon>Spirosoma</taxon>
    </lineage>
</organism>
<gene>
    <name evidence="1" type="ORF">HMF3257_18795</name>
</gene>
<name>A0A327NJY3_9BACT</name>
<dbReference type="PANTHER" id="PTHR38567:SF1">
    <property type="entry name" value="DUF4291 DOMAIN-CONTAINING PROTEIN"/>
    <property type="match status" value="1"/>
</dbReference>
<dbReference type="InterPro" id="IPR025633">
    <property type="entry name" value="DUF4291"/>
</dbReference>
<accession>A0A327NJY3</accession>
<dbReference type="OrthoDB" id="65842at2"/>
<dbReference type="RefSeq" id="WP_111344373.1">
    <property type="nucleotide sequence ID" value="NZ_QLII01000001.1"/>
</dbReference>